<gene>
    <name evidence="2" type="ORF">ONB1V03_LOCUS12996</name>
</gene>
<evidence type="ECO:0000313" key="2">
    <source>
        <dbReference type="EMBL" id="CAD7656359.1"/>
    </source>
</evidence>
<keyword evidence="3" id="KW-1185">Reference proteome</keyword>
<dbReference type="OrthoDB" id="10392720at2759"/>
<evidence type="ECO:0000313" key="3">
    <source>
        <dbReference type="Proteomes" id="UP000728032"/>
    </source>
</evidence>
<reference evidence="2" key="1">
    <citation type="submission" date="2020-11" db="EMBL/GenBank/DDBJ databases">
        <authorList>
            <person name="Tran Van P."/>
        </authorList>
    </citation>
    <scope>NUCLEOTIDE SEQUENCE</scope>
</reference>
<name>A0A7R9MAH5_9ACAR</name>
<protein>
    <recommendedName>
        <fullName evidence="4">Secreted protein</fullName>
    </recommendedName>
</protein>
<proteinExistence type="predicted"/>
<evidence type="ECO:0000256" key="1">
    <source>
        <dbReference type="SAM" id="SignalP"/>
    </source>
</evidence>
<keyword evidence="1" id="KW-0732">Signal</keyword>
<feature type="signal peptide" evidence="1">
    <location>
        <begin position="1"/>
        <end position="21"/>
    </location>
</feature>
<dbReference type="EMBL" id="CAJPVJ010010992">
    <property type="protein sequence ID" value="CAG2173546.1"/>
    <property type="molecule type" value="Genomic_DNA"/>
</dbReference>
<dbReference type="AlphaFoldDB" id="A0A7R9MAH5"/>
<dbReference type="EMBL" id="OC925817">
    <property type="protein sequence ID" value="CAD7656359.1"/>
    <property type="molecule type" value="Genomic_DNA"/>
</dbReference>
<accession>A0A7R9MAH5</accession>
<sequence length="196" mass="21372">MNQLICIVVIVCAVAIMGTKSEPRFSGPVGDCLGHKPSFGGTDNQPGIWPVTQSNGHFTDANAQRFPNSDPGKRIAITPFRATNQTIYKRVVCTGGPVQEIHVNATFEYDTTCNGYNAWVSPWTYHVLANGQQQDMVFGNFSQYYTYLNGNMYEAHFGQITSGPCAGDTYFSVNAYVADDQLGCSGQGLKSVSIPY</sequence>
<evidence type="ECO:0008006" key="4">
    <source>
        <dbReference type="Google" id="ProtNLM"/>
    </source>
</evidence>
<feature type="non-terminal residue" evidence="2">
    <location>
        <position position="1"/>
    </location>
</feature>
<feature type="chain" id="PRO_5036211459" description="Secreted protein" evidence="1">
    <location>
        <begin position="22"/>
        <end position="196"/>
    </location>
</feature>
<dbReference type="Proteomes" id="UP000728032">
    <property type="component" value="Unassembled WGS sequence"/>
</dbReference>
<organism evidence="2">
    <name type="scientific">Oppiella nova</name>
    <dbReference type="NCBI Taxonomy" id="334625"/>
    <lineage>
        <taxon>Eukaryota</taxon>
        <taxon>Metazoa</taxon>
        <taxon>Ecdysozoa</taxon>
        <taxon>Arthropoda</taxon>
        <taxon>Chelicerata</taxon>
        <taxon>Arachnida</taxon>
        <taxon>Acari</taxon>
        <taxon>Acariformes</taxon>
        <taxon>Sarcoptiformes</taxon>
        <taxon>Oribatida</taxon>
        <taxon>Brachypylina</taxon>
        <taxon>Oppioidea</taxon>
        <taxon>Oppiidae</taxon>
        <taxon>Oppiella</taxon>
    </lineage>
</organism>